<dbReference type="EMBL" id="JAQIZT010000012">
    <property type="protein sequence ID" value="KAJ6977227.1"/>
    <property type="molecule type" value="Genomic_DNA"/>
</dbReference>
<protein>
    <submittedName>
        <fullName evidence="1">Uncharacterized protein</fullName>
    </submittedName>
</protein>
<gene>
    <name evidence="1" type="ORF">NC653_029202</name>
</gene>
<reference evidence="1" key="1">
    <citation type="journal article" date="2023" name="Mol. Ecol. Resour.">
        <title>Chromosome-level genome assembly of a triploid poplar Populus alba 'Berolinensis'.</title>
        <authorList>
            <person name="Chen S."/>
            <person name="Yu Y."/>
            <person name="Wang X."/>
            <person name="Wang S."/>
            <person name="Zhang T."/>
            <person name="Zhou Y."/>
            <person name="He R."/>
            <person name="Meng N."/>
            <person name="Wang Y."/>
            <person name="Liu W."/>
            <person name="Liu Z."/>
            <person name="Liu J."/>
            <person name="Guo Q."/>
            <person name="Huang H."/>
            <person name="Sederoff R.R."/>
            <person name="Wang G."/>
            <person name="Qu G."/>
            <person name="Chen S."/>
        </authorList>
    </citation>
    <scope>NUCLEOTIDE SEQUENCE</scope>
    <source>
        <strain evidence="1">SC-2020</strain>
    </source>
</reference>
<comment type="caution">
    <text evidence="1">The sequence shown here is derived from an EMBL/GenBank/DDBJ whole genome shotgun (WGS) entry which is preliminary data.</text>
</comment>
<sequence>MAYGKVVSEKTIEKLKCQENKILILLCIEKVLVRIDTNADISPHLSELIPSQIKSRENFSLNQTTQRDHGKKTFQAKVTESLPHGYTIETIVDGKLLRGILFSNKQSSPQIVSHNNRRKRASAESGVVLNGDYNSKSKTSKTLNQDAVENIHQNNAHGMESKAQEPKTEAAAVPDLKNLASSNVHLSHENHPATPTLNLNDDMTSDTGFLKEKSTAAEGLPLCH</sequence>
<accession>A0AAD6Q334</accession>
<evidence type="ECO:0000313" key="1">
    <source>
        <dbReference type="EMBL" id="KAJ6977227.1"/>
    </source>
</evidence>
<name>A0AAD6Q334_9ROSI</name>
<proteinExistence type="predicted"/>
<dbReference type="Proteomes" id="UP001164929">
    <property type="component" value="Chromosome 12"/>
</dbReference>
<dbReference type="AlphaFoldDB" id="A0AAD6Q334"/>
<keyword evidence="2" id="KW-1185">Reference proteome</keyword>
<organism evidence="1 2">
    <name type="scientific">Populus alba x Populus x berolinensis</name>
    <dbReference type="NCBI Taxonomy" id="444605"/>
    <lineage>
        <taxon>Eukaryota</taxon>
        <taxon>Viridiplantae</taxon>
        <taxon>Streptophyta</taxon>
        <taxon>Embryophyta</taxon>
        <taxon>Tracheophyta</taxon>
        <taxon>Spermatophyta</taxon>
        <taxon>Magnoliopsida</taxon>
        <taxon>eudicotyledons</taxon>
        <taxon>Gunneridae</taxon>
        <taxon>Pentapetalae</taxon>
        <taxon>rosids</taxon>
        <taxon>fabids</taxon>
        <taxon>Malpighiales</taxon>
        <taxon>Salicaceae</taxon>
        <taxon>Saliceae</taxon>
        <taxon>Populus</taxon>
    </lineage>
</organism>
<evidence type="ECO:0000313" key="2">
    <source>
        <dbReference type="Proteomes" id="UP001164929"/>
    </source>
</evidence>